<name>A0A286RCC8_9BACT</name>
<feature type="region of interest" description="Disordered" evidence="1">
    <location>
        <begin position="17"/>
        <end position="40"/>
    </location>
</feature>
<dbReference type="AlphaFoldDB" id="A0A286RCC8"/>
<dbReference type="EMBL" id="CP018477">
    <property type="protein sequence ID" value="ASV73622.1"/>
    <property type="molecule type" value="Genomic_DNA"/>
</dbReference>
<organism evidence="2 3">
    <name type="scientific">Thermogutta terrifontis</name>
    <dbReference type="NCBI Taxonomy" id="1331910"/>
    <lineage>
        <taxon>Bacteria</taxon>
        <taxon>Pseudomonadati</taxon>
        <taxon>Planctomycetota</taxon>
        <taxon>Planctomycetia</taxon>
        <taxon>Pirellulales</taxon>
        <taxon>Thermoguttaceae</taxon>
        <taxon>Thermogutta</taxon>
    </lineage>
</organism>
<accession>A0A286RCC8</accession>
<gene>
    <name evidence="2" type="ORF">THTE_1020</name>
</gene>
<evidence type="ECO:0000313" key="3">
    <source>
        <dbReference type="Proteomes" id="UP000215086"/>
    </source>
</evidence>
<evidence type="ECO:0000256" key="1">
    <source>
        <dbReference type="SAM" id="MobiDB-lite"/>
    </source>
</evidence>
<reference evidence="2 3" key="1">
    <citation type="journal article" name="Front. Microbiol.">
        <title>Sugar Metabolism of the First Thermophilic Planctomycete Thermogutta terrifontis: Comparative Genomic and Transcriptomic Approaches.</title>
        <authorList>
            <person name="Elcheninov A.G."/>
            <person name="Menzel P."/>
            <person name="Gudbergsdottir S.R."/>
            <person name="Slesarev A.I."/>
            <person name="Kadnikov V.V."/>
            <person name="Krogh A."/>
            <person name="Bonch-Osmolovskaya E.A."/>
            <person name="Peng X."/>
            <person name="Kublanov I.V."/>
        </authorList>
    </citation>
    <scope>NUCLEOTIDE SEQUENCE [LARGE SCALE GENOMIC DNA]</scope>
    <source>
        <strain evidence="2 3">R1</strain>
    </source>
</reference>
<sequence>MWGGFVFWSPEFPRHKPSIPHEANPLAGKLPSQRIVSAGP</sequence>
<dbReference type="KEGG" id="ttf:THTE_1020"/>
<evidence type="ECO:0000313" key="2">
    <source>
        <dbReference type="EMBL" id="ASV73622.1"/>
    </source>
</evidence>
<proteinExistence type="predicted"/>
<protein>
    <submittedName>
        <fullName evidence="2">Uncharacterized protein</fullName>
    </submittedName>
</protein>
<dbReference type="Proteomes" id="UP000215086">
    <property type="component" value="Chromosome"/>
</dbReference>
<keyword evidence="3" id="KW-1185">Reference proteome</keyword>